<dbReference type="AlphaFoldDB" id="A0A165ZKX1"/>
<evidence type="ECO:0000256" key="2">
    <source>
        <dbReference type="ARBA" id="ARBA00007779"/>
    </source>
</evidence>
<dbReference type="Pfam" id="PF13967">
    <property type="entry name" value="RSN1_TM"/>
    <property type="match status" value="1"/>
</dbReference>
<comment type="subcellular location">
    <subcellularLocation>
        <location evidence="1">Membrane</location>
        <topology evidence="1">Multi-pass membrane protein</topology>
    </subcellularLocation>
</comment>
<feature type="transmembrane region" description="Helical" evidence="8">
    <location>
        <begin position="143"/>
        <end position="162"/>
    </location>
</feature>
<keyword evidence="14" id="KW-1185">Reference proteome</keyword>
<dbReference type="InterPro" id="IPR045122">
    <property type="entry name" value="Csc1-like"/>
</dbReference>
<evidence type="ECO:0000259" key="12">
    <source>
        <dbReference type="Pfam" id="PF14703"/>
    </source>
</evidence>
<dbReference type="InterPro" id="IPR022257">
    <property type="entry name" value="PHM7_ext"/>
</dbReference>
<dbReference type="GO" id="GO:0005886">
    <property type="term" value="C:plasma membrane"/>
    <property type="evidence" value="ECO:0007669"/>
    <property type="project" value="TreeGrafter"/>
</dbReference>
<comment type="similarity">
    <text evidence="2">Belongs to the CSC1 (TC 1.A.17) family.</text>
</comment>
<dbReference type="InterPro" id="IPR003864">
    <property type="entry name" value="CSC1/OSCA1-like_7TM"/>
</dbReference>
<evidence type="ECO:0000256" key="6">
    <source>
        <dbReference type="ARBA" id="ARBA00023136"/>
    </source>
</evidence>
<evidence type="ECO:0000256" key="3">
    <source>
        <dbReference type="ARBA" id="ARBA00022448"/>
    </source>
</evidence>
<feature type="domain" description="CSC1/OSCA1-like 7TM region" evidence="9">
    <location>
        <begin position="425"/>
        <end position="698"/>
    </location>
</feature>
<feature type="transmembrane region" description="Helical" evidence="8">
    <location>
        <begin position="518"/>
        <end position="544"/>
    </location>
</feature>
<keyword evidence="6 8" id="KW-0472">Membrane</keyword>
<dbReference type="Pfam" id="PF14703">
    <property type="entry name" value="PHM7_cyt"/>
    <property type="match status" value="1"/>
</dbReference>
<evidence type="ECO:0000259" key="9">
    <source>
        <dbReference type="Pfam" id="PF02714"/>
    </source>
</evidence>
<dbReference type="GO" id="GO:0005227">
    <property type="term" value="F:calcium-activated cation channel activity"/>
    <property type="evidence" value="ECO:0007669"/>
    <property type="project" value="InterPro"/>
</dbReference>
<accession>A0A165ZKX1</accession>
<proteinExistence type="inferred from homology"/>
<organism evidence="13 14">
    <name type="scientific">Sistotremastrum suecicum HHB10207 ss-3</name>
    <dbReference type="NCBI Taxonomy" id="1314776"/>
    <lineage>
        <taxon>Eukaryota</taxon>
        <taxon>Fungi</taxon>
        <taxon>Dikarya</taxon>
        <taxon>Basidiomycota</taxon>
        <taxon>Agaricomycotina</taxon>
        <taxon>Agaricomycetes</taxon>
        <taxon>Sistotremastrales</taxon>
        <taxon>Sistotremastraceae</taxon>
        <taxon>Sistotremastrum</taxon>
    </lineage>
</organism>
<dbReference type="PANTHER" id="PTHR13018">
    <property type="entry name" value="PROBABLE MEMBRANE PROTEIN DUF221-RELATED"/>
    <property type="match status" value="1"/>
</dbReference>
<evidence type="ECO:0000256" key="5">
    <source>
        <dbReference type="ARBA" id="ARBA00022989"/>
    </source>
</evidence>
<evidence type="ECO:0000259" key="10">
    <source>
        <dbReference type="Pfam" id="PF12621"/>
    </source>
</evidence>
<feature type="transmembrane region" description="Helical" evidence="8">
    <location>
        <begin position="706"/>
        <end position="726"/>
    </location>
</feature>
<evidence type="ECO:0000256" key="1">
    <source>
        <dbReference type="ARBA" id="ARBA00004141"/>
    </source>
</evidence>
<feature type="region of interest" description="Disordered" evidence="7">
    <location>
        <begin position="867"/>
        <end position="891"/>
    </location>
</feature>
<dbReference type="Pfam" id="PF12621">
    <property type="entry name" value="PHM7_ext"/>
    <property type="match status" value="1"/>
</dbReference>
<feature type="domain" description="10TM putative phosphate transporter extracellular tail" evidence="10">
    <location>
        <begin position="809"/>
        <end position="882"/>
    </location>
</feature>
<dbReference type="Proteomes" id="UP000076798">
    <property type="component" value="Unassembled WGS sequence"/>
</dbReference>
<dbReference type="STRING" id="1314776.A0A165ZKX1"/>
<feature type="domain" description="CSC1/OSCA1-like cytosolic" evidence="12">
    <location>
        <begin position="191"/>
        <end position="412"/>
    </location>
</feature>
<dbReference type="Pfam" id="PF02714">
    <property type="entry name" value="RSN1_7TM"/>
    <property type="match status" value="1"/>
</dbReference>
<evidence type="ECO:0000256" key="8">
    <source>
        <dbReference type="SAM" id="Phobius"/>
    </source>
</evidence>
<dbReference type="EMBL" id="KV428183">
    <property type="protein sequence ID" value="KZT34398.1"/>
    <property type="molecule type" value="Genomic_DNA"/>
</dbReference>
<dbReference type="InterPro" id="IPR027815">
    <property type="entry name" value="CSC1/OSCA1-like_cyt"/>
</dbReference>
<feature type="transmembrane region" description="Helical" evidence="8">
    <location>
        <begin position="613"/>
        <end position="633"/>
    </location>
</feature>
<feature type="transmembrane region" description="Helical" evidence="8">
    <location>
        <begin position="17"/>
        <end position="38"/>
    </location>
</feature>
<sequence length="891" mass="98557">MSEATQQQAASASTSSFVTAIVLNAAVFCGELALFTVLRPRFKAIYEPRSYIPAEDKRMPSMASSLFAWPVAVWKADYHEIKHQNGMDAYVFIRFLRMMVKIMLPIWALSWAVLLPVTAVKTGQPNFDNLDKLTFGNIAPAQYSRYAAHLILAYIFTGWILYNLNKEMKHFITTRQQYLVSPEHSSTAQANTILVTGVPLKYLNEEALFRLFSHLPGGVKKIWLNRDLKELPDLYTRRLKACNKLESAEVKLLATAAKLRRKEIKADAKAQKKGQEISEKPQVNEAGNGSFADTFVPRDKRPTHRLPVGPLPFALPFIGKKVDTIEWAREEIATTSTALDAGREAYDADSNMVVSRISDLKSQQYPPLNSAFVLFNQQIAAHLAAQSLTHNEPYRMAAKYTEVAPADVIWSNLGLNPYEQKIRMAISYAMTAGLIILWAFPVALVGIISNIVTDCHTAPWLAWLCKIPSVVQGIISGILPPVLLAVLTMLLPIILRLFARFEGIPRKTGLELSLMTRFFLFLVIHNFLVVTISSGIISAIPGLVKNPSGIPSLLARQLPRASTFFLTYVTLQGLAGAAGGFLQIVPLIIYYVKLFILGSTPRSVYNIKYDLRDVAWGTLFPSITLIVVISFGYMMISPVINGLACMTFFLFYMMWKYLFLWQLDQPASGDTGGLFLPKAIQHTFVGLYVQQVCLAALFFLHGKKVVAEGALMVVLIVITAGFNIMLNNSYGPLLHSIPLSIADRSHGMQRHSIDEDFDENESKIGEDGVRRRRTHASSSESIVNRPRGAEAPRQGAGAPVAQSDAPAGYGDSVPTEGKRNDGPTDFYHPAAVEPQRIIWLPRDSLGLAANELAEIRAHGIIASDEGAVMNEKGHTEVEGHPPGSDPRTLFG</sequence>
<feature type="region of interest" description="Disordered" evidence="7">
    <location>
        <begin position="750"/>
        <end position="828"/>
    </location>
</feature>
<dbReference type="OrthoDB" id="1076608at2759"/>
<evidence type="ECO:0000259" key="11">
    <source>
        <dbReference type="Pfam" id="PF13967"/>
    </source>
</evidence>
<feature type="compositionally biased region" description="Basic and acidic residues" evidence="7">
    <location>
        <begin position="750"/>
        <end position="769"/>
    </location>
</feature>
<keyword evidence="3" id="KW-0813">Transport</keyword>
<feature type="transmembrane region" description="Helical" evidence="8">
    <location>
        <begin position="564"/>
        <end position="592"/>
    </location>
</feature>
<feature type="transmembrane region" description="Helical" evidence="8">
    <location>
        <begin position="473"/>
        <end position="498"/>
    </location>
</feature>
<evidence type="ECO:0000313" key="14">
    <source>
        <dbReference type="Proteomes" id="UP000076798"/>
    </source>
</evidence>
<evidence type="ECO:0000256" key="7">
    <source>
        <dbReference type="SAM" id="MobiDB-lite"/>
    </source>
</evidence>
<feature type="transmembrane region" description="Helical" evidence="8">
    <location>
        <begin position="428"/>
        <end position="453"/>
    </location>
</feature>
<dbReference type="InterPro" id="IPR032880">
    <property type="entry name" value="CSC1/OSCA1-like_N"/>
</dbReference>
<evidence type="ECO:0000313" key="13">
    <source>
        <dbReference type="EMBL" id="KZT34398.1"/>
    </source>
</evidence>
<reference evidence="13 14" key="1">
    <citation type="journal article" date="2016" name="Mol. Biol. Evol.">
        <title>Comparative Genomics of Early-Diverging Mushroom-Forming Fungi Provides Insights into the Origins of Lignocellulose Decay Capabilities.</title>
        <authorList>
            <person name="Nagy L.G."/>
            <person name="Riley R."/>
            <person name="Tritt A."/>
            <person name="Adam C."/>
            <person name="Daum C."/>
            <person name="Floudas D."/>
            <person name="Sun H."/>
            <person name="Yadav J.S."/>
            <person name="Pangilinan J."/>
            <person name="Larsson K.H."/>
            <person name="Matsuura K."/>
            <person name="Barry K."/>
            <person name="Labutti K."/>
            <person name="Kuo R."/>
            <person name="Ohm R.A."/>
            <person name="Bhattacharya S.S."/>
            <person name="Shirouzu T."/>
            <person name="Yoshinaga Y."/>
            <person name="Martin F.M."/>
            <person name="Grigoriev I.V."/>
            <person name="Hibbett D.S."/>
        </authorList>
    </citation>
    <scope>NUCLEOTIDE SEQUENCE [LARGE SCALE GENOMIC DNA]</scope>
    <source>
        <strain evidence="13 14">HHB10207 ss-3</strain>
    </source>
</reference>
<feature type="domain" description="CSC1/OSCA1-like N-terminal transmembrane" evidence="11">
    <location>
        <begin position="16"/>
        <end position="167"/>
    </location>
</feature>
<feature type="region of interest" description="Disordered" evidence="7">
    <location>
        <begin position="268"/>
        <end position="300"/>
    </location>
</feature>
<keyword evidence="4 8" id="KW-0812">Transmembrane</keyword>
<keyword evidence="5 8" id="KW-1133">Transmembrane helix</keyword>
<feature type="transmembrane region" description="Helical" evidence="8">
    <location>
        <begin position="102"/>
        <end position="123"/>
    </location>
</feature>
<gene>
    <name evidence="13" type="ORF">SISSUDRAFT_1052845</name>
</gene>
<protein>
    <submittedName>
        <fullName evidence="13">DUF221-domain-containing protein</fullName>
    </submittedName>
</protein>
<dbReference type="PANTHER" id="PTHR13018:SF143">
    <property type="entry name" value="CSC1_OSCA1-LIKE 7TM REGION DOMAIN-CONTAINING PROTEIN"/>
    <property type="match status" value="1"/>
</dbReference>
<feature type="compositionally biased region" description="Basic and acidic residues" evidence="7">
    <location>
        <begin position="268"/>
        <end position="279"/>
    </location>
</feature>
<feature type="transmembrane region" description="Helical" evidence="8">
    <location>
        <begin position="679"/>
        <end position="700"/>
    </location>
</feature>
<evidence type="ECO:0000256" key="4">
    <source>
        <dbReference type="ARBA" id="ARBA00022692"/>
    </source>
</evidence>
<name>A0A165ZKX1_9AGAM</name>